<protein>
    <submittedName>
        <fullName evidence="4">PQQ-like beta-propeller repeat protein</fullName>
    </submittedName>
</protein>
<feature type="domain" description="Pyrrolo-quinoline quinone repeat" evidence="3">
    <location>
        <begin position="474"/>
        <end position="573"/>
    </location>
</feature>
<dbReference type="SUPFAM" id="SSF50998">
    <property type="entry name" value="Quinoprotein alcohol dehydrogenase-like"/>
    <property type="match status" value="1"/>
</dbReference>
<dbReference type="InterPro" id="IPR018391">
    <property type="entry name" value="PQQ_b-propeller_rpt"/>
</dbReference>
<dbReference type="InterPro" id="IPR002372">
    <property type="entry name" value="PQQ_rpt_dom"/>
</dbReference>
<dbReference type="EMBL" id="JACOFX010000004">
    <property type="protein sequence ID" value="MBC3907904.1"/>
    <property type="molecule type" value="Genomic_DNA"/>
</dbReference>
<feature type="region of interest" description="Disordered" evidence="1">
    <location>
        <begin position="27"/>
        <end position="51"/>
    </location>
</feature>
<feature type="compositionally biased region" description="Gly residues" evidence="1">
    <location>
        <begin position="27"/>
        <end position="37"/>
    </location>
</feature>
<feature type="chain" id="PRO_5047012739" evidence="2">
    <location>
        <begin position="22"/>
        <end position="769"/>
    </location>
</feature>
<feature type="compositionally biased region" description="Low complexity" evidence="1">
    <location>
        <begin position="38"/>
        <end position="51"/>
    </location>
</feature>
<reference evidence="4 5" key="1">
    <citation type="submission" date="2020-08" db="EMBL/GenBank/DDBJ databases">
        <title>Novel species isolated from subtropical streams in China.</title>
        <authorList>
            <person name="Lu H."/>
        </authorList>
    </citation>
    <scope>NUCLEOTIDE SEQUENCE [LARGE SCALE GENOMIC DNA]</scope>
    <source>
        <strain evidence="4 5">NL8W</strain>
    </source>
</reference>
<dbReference type="Gene3D" id="2.130.10.10">
    <property type="entry name" value="YVTN repeat-like/Quinoprotein amine dehydrogenase"/>
    <property type="match status" value="1"/>
</dbReference>
<evidence type="ECO:0000256" key="1">
    <source>
        <dbReference type="SAM" id="MobiDB-lite"/>
    </source>
</evidence>
<feature type="domain" description="Pyrrolo-quinoline quinone repeat" evidence="3">
    <location>
        <begin position="582"/>
        <end position="765"/>
    </location>
</feature>
<dbReference type="InterPro" id="IPR011047">
    <property type="entry name" value="Quinoprotein_ADH-like_sf"/>
</dbReference>
<gene>
    <name evidence="4" type="ORF">H8L47_10025</name>
</gene>
<feature type="signal peptide" evidence="2">
    <location>
        <begin position="1"/>
        <end position="21"/>
    </location>
</feature>
<organism evidence="4 5">
    <name type="scientific">Undibacterium umbellatum</name>
    <dbReference type="NCBI Taxonomy" id="2762300"/>
    <lineage>
        <taxon>Bacteria</taxon>
        <taxon>Pseudomonadati</taxon>
        <taxon>Pseudomonadota</taxon>
        <taxon>Betaproteobacteria</taxon>
        <taxon>Burkholderiales</taxon>
        <taxon>Oxalobacteraceae</taxon>
        <taxon>Undibacterium</taxon>
    </lineage>
</organism>
<dbReference type="Pfam" id="PF13360">
    <property type="entry name" value="PQQ_2"/>
    <property type="match status" value="2"/>
</dbReference>
<dbReference type="InterPro" id="IPR015943">
    <property type="entry name" value="WD40/YVTN_repeat-like_dom_sf"/>
</dbReference>
<dbReference type="PANTHER" id="PTHR34512">
    <property type="entry name" value="CELL SURFACE PROTEIN"/>
    <property type="match status" value="1"/>
</dbReference>
<name>A0ABR6Z8F9_9BURK</name>
<evidence type="ECO:0000313" key="4">
    <source>
        <dbReference type="EMBL" id="MBC3907904.1"/>
    </source>
</evidence>
<keyword evidence="2" id="KW-0732">Signal</keyword>
<evidence type="ECO:0000256" key="2">
    <source>
        <dbReference type="SAM" id="SignalP"/>
    </source>
</evidence>
<sequence length="769" mass="82459">MKLFKQISCTLFCAILLSACGGGGGGSAPGNGGGSSGGSSSNTGNNSNPAGDWLTFNPAQVDITVYEGESLPVNIVGTATKTFAKTINIAIVDNVGVITPNTGVSAITPMQYRVTLNSNPGLKPGVYSSQILVRLCEDDPRVCNVPFQGSPWTLPYKITVKAKADATQRVSISPASIDLSGNEGDNLPMKISVKPGQDLPASFNVGIVDKDKLTYSSSNMGFQYKPNQEYNADFVVRPNLLPGTYSGQFEVRICVDDPNYCSQPLAGSPWIVPYKFTLKSKAAGITLNINSLPSVLDFTYYEGETRQFSISAESVTDIGKPVNLGIYDSARNSTVKSSNKVSNTKTIATLETSPALKAGVYNSTLEVRTCVDDPIDCKWPFNGSPRQIPLKITVRSNTNLTPLKSLPQVSSWSTFQGNAAHSGYVPASFYPSNFLRRWNWTPASAGFLSDISIENGVVFLNKTSATYPSGVYELTALNESNGQVLWKTPMGKLSKANAPAAGSGKVFVTSTGHSDTFFWVFDQATGALLNKIAMNSQWETYLAPTVYGNEVFTESGYYGGMSKYSIGEQKISWGIGLPQYDTWTPAVDANFAYTYLSGSLHAVSKADGKVAYTIKNPDFSWAGYGGSTPVLSERNMAFVSGNGLQAFDLSKQTRAWSVTGNISAAPAYAKDVVFVLNANGTVLEARSAQTGSLVWMASALSSDNVSRNFRNMVVTDNLVFISSGNNTLAIDIKTRQVVWEHPFGGSLAISDRGVLYIKGDSRIEAINLQ</sequence>
<evidence type="ECO:0000313" key="5">
    <source>
        <dbReference type="Proteomes" id="UP000646911"/>
    </source>
</evidence>
<dbReference type="PROSITE" id="PS51257">
    <property type="entry name" value="PROKAR_LIPOPROTEIN"/>
    <property type="match status" value="1"/>
</dbReference>
<comment type="caution">
    <text evidence="4">The sequence shown here is derived from an EMBL/GenBank/DDBJ whole genome shotgun (WGS) entry which is preliminary data.</text>
</comment>
<dbReference type="Gene3D" id="2.40.10.480">
    <property type="match status" value="1"/>
</dbReference>
<dbReference type="PANTHER" id="PTHR34512:SF30">
    <property type="entry name" value="OUTER MEMBRANE PROTEIN ASSEMBLY FACTOR BAMB"/>
    <property type="match status" value="1"/>
</dbReference>
<proteinExistence type="predicted"/>
<accession>A0ABR6Z8F9</accession>
<dbReference type="Proteomes" id="UP000646911">
    <property type="component" value="Unassembled WGS sequence"/>
</dbReference>
<evidence type="ECO:0000259" key="3">
    <source>
        <dbReference type="Pfam" id="PF13360"/>
    </source>
</evidence>
<dbReference type="SMART" id="SM00564">
    <property type="entry name" value="PQQ"/>
    <property type="match status" value="5"/>
</dbReference>
<keyword evidence="5" id="KW-1185">Reference proteome</keyword>